<dbReference type="GO" id="GO:0075732">
    <property type="term" value="P:viral penetration into host nucleus"/>
    <property type="evidence" value="ECO:0007669"/>
    <property type="project" value="UniProtKB-KW"/>
</dbReference>
<feature type="compositionally biased region" description="Low complexity" evidence="16">
    <location>
        <begin position="1"/>
        <end position="23"/>
    </location>
</feature>
<dbReference type="GO" id="GO:0003677">
    <property type="term" value="F:DNA binding"/>
    <property type="evidence" value="ECO:0007669"/>
    <property type="project" value="UniProtKB-KW"/>
</dbReference>
<reference evidence="17" key="1">
    <citation type="journal article" date="2018" name="PeerJ">
        <title>Virus discovery in all three major lineages of terrestrial arthropods highlights the diversity of single-stranded DNA viruses associated with invertebrates.</title>
        <authorList>
            <person name="Rosario K."/>
            <person name="Mettel K.A."/>
            <person name="Benner B.E."/>
            <person name="Johnson R."/>
            <person name="Scott C."/>
            <person name="Yusseff-Vanegas S.Z."/>
            <person name="Baker C.C."/>
            <person name="Cassill D.L."/>
            <person name="Storer C."/>
            <person name="Varsani A."/>
            <person name="Breitbart M."/>
        </authorList>
    </citation>
    <scope>NUCLEOTIDE SEQUENCE [LARGE SCALE GENOMIC DNA]</scope>
    <source>
        <strain evidence="17">BC_I1647E_H3</strain>
    </source>
</reference>
<dbReference type="EMBL" id="MH545516">
    <property type="protein sequence ID" value="AXL65894.1"/>
    <property type="molecule type" value="Genomic_DNA"/>
</dbReference>
<keyword evidence="4" id="KW-1140">T=1 icosahedral capsid protein</keyword>
<comment type="subcellular location">
    <subcellularLocation>
        <location evidence="1">Host nucleus</location>
    </subcellularLocation>
    <subcellularLocation>
        <location evidence="2">Virion</location>
    </subcellularLocation>
</comment>
<dbReference type="GO" id="GO:0042025">
    <property type="term" value="C:host cell nucleus"/>
    <property type="evidence" value="ECO:0007669"/>
    <property type="project" value="UniProtKB-SubCell"/>
</dbReference>
<keyword evidence="7" id="KW-1048">Host nucleus</keyword>
<evidence type="ECO:0000313" key="18">
    <source>
        <dbReference type="Proteomes" id="UP000281649"/>
    </source>
</evidence>
<protein>
    <submittedName>
        <fullName evidence="17">Putative capsid protein</fullName>
    </submittedName>
</protein>
<comment type="subunit">
    <text evidence="15">Homomultimer. Assembles in the nucleus, presumably in an immature form, then migrates to the cytoplasm once assembled as mature virion. Interacts with Rep; this interaction relocates Rep into the nucleus.</text>
</comment>
<keyword evidence="12" id="KW-1164">Virus endocytosis by host</keyword>
<keyword evidence="11" id="KW-0946">Virion</keyword>
<dbReference type="RefSeq" id="YP_009551362.1">
    <property type="nucleotide sequence ID" value="NC_040324.1"/>
</dbReference>
<keyword evidence="14" id="KW-1160">Virus entry into host cell</keyword>
<evidence type="ECO:0000256" key="16">
    <source>
        <dbReference type="SAM" id="MobiDB-lite"/>
    </source>
</evidence>
<evidence type="ECO:0000256" key="14">
    <source>
        <dbReference type="ARBA" id="ARBA00023296"/>
    </source>
</evidence>
<keyword evidence="9" id="KW-1162">Viral penetration into host cytoplasm</keyword>
<evidence type="ECO:0000256" key="8">
    <source>
        <dbReference type="ARBA" id="ARBA00022581"/>
    </source>
</evidence>
<feature type="region of interest" description="Disordered" evidence="16">
    <location>
        <begin position="1"/>
        <end position="32"/>
    </location>
</feature>
<accession>A0A346BP97</accession>
<evidence type="ECO:0000256" key="10">
    <source>
        <dbReference type="ARBA" id="ARBA00022804"/>
    </source>
</evidence>
<evidence type="ECO:0000256" key="1">
    <source>
        <dbReference type="ARBA" id="ARBA00004147"/>
    </source>
</evidence>
<keyword evidence="6" id="KW-0167">Capsid protein</keyword>
<evidence type="ECO:0000313" key="17">
    <source>
        <dbReference type="EMBL" id="AXL65894.1"/>
    </source>
</evidence>
<dbReference type="GO" id="GO:0019069">
    <property type="term" value="P:viral capsid assembly"/>
    <property type="evidence" value="ECO:0007669"/>
    <property type="project" value="InterPro"/>
</dbReference>
<dbReference type="GO" id="GO:0075509">
    <property type="term" value="P:endocytosis involved in viral entry into host cell"/>
    <property type="evidence" value="ECO:0007669"/>
    <property type="project" value="UniProtKB-KW"/>
</dbReference>
<dbReference type="InterPro" id="IPR003383">
    <property type="entry name" value="Circovirus_capsid"/>
</dbReference>
<dbReference type="GeneID" id="41702585"/>
<dbReference type="GO" id="GO:0019062">
    <property type="term" value="P:virion attachment to host cell"/>
    <property type="evidence" value="ECO:0007669"/>
    <property type="project" value="UniProtKB-KW"/>
</dbReference>
<evidence type="ECO:0000256" key="5">
    <source>
        <dbReference type="ARBA" id="ARBA00022524"/>
    </source>
</evidence>
<keyword evidence="8" id="KW-0945">Host-virus interaction</keyword>
<dbReference type="GO" id="GO:0043657">
    <property type="term" value="C:host cell"/>
    <property type="evidence" value="ECO:0007669"/>
    <property type="project" value="GOC"/>
</dbReference>
<evidence type="ECO:0000256" key="12">
    <source>
        <dbReference type="ARBA" id="ARBA00022890"/>
    </source>
</evidence>
<evidence type="ECO:0000256" key="9">
    <source>
        <dbReference type="ARBA" id="ARBA00022595"/>
    </source>
</evidence>
<dbReference type="Proteomes" id="UP000281649">
    <property type="component" value="Segment"/>
</dbReference>
<evidence type="ECO:0000256" key="3">
    <source>
        <dbReference type="ARBA" id="ARBA00010301"/>
    </source>
</evidence>
<dbReference type="Pfam" id="PF02443">
    <property type="entry name" value="Circo_capsid"/>
    <property type="match status" value="1"/>
</dbReference>
<evidence type="ECO:0000256" key="11">
    <source>
        <dbReference type="ARBA" id="ARBA00022844"/>
    </source>
</evidence>
<keyword evidence="13" id="KW-0238">DNA-binding</keyword>
<organism evidence="17">
    <name type="scientific">Soft spider associated circular virus 1</name>
    <dbReference type="NCBI Taxonomy" id="2293301"/>
    <lineage>
        <taxon>Viruses</taxon>
        <taxon>Monodnaviria</taxon>
        <taxon>Shotokuvirae</taxon>
        <taxon>Cressdnaviricota</taxon>
        <taxon>Arfiviricetes</taxon>
        <taxon>Cirlivirales</taxon>
        <taxon>Circoviridae</taxon>
        <taxon>Cyclovirus</taxon>
        <taxon>Cyclovirus aasiak</taxon>
    </lineage>
</organism>
<name>A0A346BP97_9CIRC</name>
<evidence type="ECO:0000256" key="15">
    <source>
        <dbReference type="ARBA" id="ARBA00046863"/>
    </source>
</evidence>
<evidence type="ECO:0000256" key="2">
    <source>
        <dbReference type="ARBA" id="ARBA00004328"/>
    </source>
</evidence>
<comment type="similarity">
    <text evidence="3">Belongs to the circoviridae capsid protein family.</text>
</comment>
<evidence type="ECO:0000256" key="4">
    <source>
        <dbReference type="ARBA" id="ARBA00022431"/>
    </source>
</evidence>
<sequence length="225" mass="24514">MTTWPASASTADAAPPDGSAPSAEPGEAEGDQTDAKLTFTASVWLPELQSSHLLVQSSATDICLRVDDLPFNNTQIGYLYSHLRINKCVVKIYPCGNFAEQPVAGSYIEPEVYSSITYDPQVVDATYTLTNGPTVKSHGPRSKITRVVYPKVCYPVWGVNGDISSTSSSIRNMKKAPWMSINSAGITDACLGKLRIYMGANSGDGITKVWKWNVTKTYYFQLKNV</sequence>
<dbReference type="KEGG" id="vg:41702585"/>
<proteinExistence type="inferred from homology"/>
<evidence type="ECO:0000256" key="6">
    <source>
        <dbReference type="ARBA" id="ARBA00022561"/>
    </source>
</evidence>
<evidence type="ECO:0000256" key="13">
    <source>
        <dbReference type="ARBA" id="ARBA00023125"/>
    </source>
</evidence>
<evidence type="ECO:0000256" key="7">
    <source>
        <dbReference type="ARBA" id="ARBA00022562"/>
    </source>
</evidence>
<keyword evidence="5" id="KW-1163">Viral penetration into host nucleus</keyword>
<keyword evidence="10" id="KW-1161">Viral attachment to host cell</keyword>
<dbReference type="GO" id="GO:0039615">
    <property type="term" value="C:T=1 icosahedral viral capsid"/>
    <property type="evidence" value="ECO:0007669"/>
    <property type="project" value="UniProtKB-KW"/>
</dbReference>
<keyword evidence="18" id="KW-1185">Reference proteome</keyword>